<reference evidence="9 10" key="1">
    <citation type="submission" date="2017-02" db="EMBL/GenBank/DDBJ databases">
        <authorList>
            <person name="Peterson S.W."/>
        </authorList>
    </citation>
    <scope>NUCLEOTIDE SEQUENCE [LARGE SCALE GENOMIC DNA]</scope>
    <source>
        <strain evidence="9 10">DSM 18034</strain>
    </source>
</reference>
<dbReference type="SUPFAM" id="SSF51395">
    <property type="entry name" value="FMN-linked oxidoreductases"/>
    <property type="match status" value="1"/>
</dbReference>
<keyword evidence="9" id="KW-0413">Isomerase</keyword>
<evidence type="ECO:0000256" key="7">
    <source>
        <dbReference type="PIRSR" id="PIRSR000138-2"/>
    </source>
</evidence>
<comment type="similarity">
    <text evidence="5">Belongs to the FMN-dependent alpha-hydroxy acid dehydrogenase family.</text>
</comment>
<dbReference type="InterPro" id="IPR013785">
    <property type="entry name" value="Aldolase_TIM"/>
</dbReference>
<gene>
    <name evidence="9" type="ORF">SAMN02745702_01965</name>
</gene>
<name>A0A1T4WBV1_9BACT</name>
<accession>A0A1T4WBV1</accession>
<dbReference type="STRING" id="1121442.SAMN02745702_01965"/>
<feature type="domain" description="FMN hydroxy acid dehydrogenase" evidence="8">
    <location>
        <begin position="37"/>
        <end position="344"/>
    </location>
</feature>
<comment type="cofactor">
    <cofactor evidence="1">
        <name>FMN</name>
        <dbReference type="ChEBI" id="CHEBI:58210"/>
    </cofactor>
</comment>
<protein>
    <submittedName>
        <fullName evidence="9">FMN-dependent dehydrogenase, includes L-lactate dehydrogenase and type II isopentenyl diphosphate isomerase</fullName>
    </submittedName>
</protein>
<dbReference type="PANTHER" id="PTHR10578">
    <property type="entry name" value="S -2-HYDROXY-ACID OXIDASE-RELATED"/>
    <property type="match status" value="1"/>
</dbReference>
<dbReference type="InterPro" id="IPR037396">
    <property type="entry name" value="FMN_HAD"/>
</dbReference>
<evidence type="ECO:0000256" key="6">
    <source>
        <dbReference type="PIRSR" id="PIRSR000138-1"/>
    </source>
</evidence>
<proteinExistence type="inferred from homology"/>
<evidence type="ECO:0000313" key="10">
    <source>
        <dbReference type="Proteomes" id="UP000189733"/>
    </source>
</evidence>
<evidence type="ECO:0000259" key="8">
    <source>
        <dbReference type="PROSITE" id="PS51349"/>
    </source>
</evidence>
<evidence type="ECO:0000256" key="5">
    <source>
        <dbReference type="ARBA" id="ARBA00024042"/>
    </source>
</evidence>
<evidence type="ECO:0000256" key="3">
    <source>
        <dbReference type="ARBA" id="ARBA00022643"/>
    </source>
</evidence>
<organism evidence="9 10">
    <name type="scientific">Desulfobaculum bizertense DSM 18034</name>
    <dbReference type="NCBI Taxonomy" id="1121442"/>
    <lineage>
        <taxon>Bacteria</taxon>
        <taxon>Pseudomonadati</taxon>
        <taxon>Thermodesulfobacteriota</taxon>
        <taxon>Desulfovibrionia</taxon>
        <taxon>Desulfovibrionales</taxon>
        <taxon>Desulfovibrionaceae</taxon>
        <taxon>Desulfobaculum</taxon>
    </lineage>
</organism>
<feature type="binding site" evidence="7">
    <location>
        <begin position="293"/>
        <end position="294"/>
    </location>
    <ligand>
        <name>FMN</name>
        <dbReference type="ChEBI" id="CHEBI:58210"/>
    </ligand>
</feature>
<dbReference type="GO" id="GO:0016853">
    <property type="term" value="F:isomerase activity"/>
    <property type="evidence" value="ECO:0007669"/>
    <property type="project" value="UniProtKB-KW"/>
</dbReference>
<dbReference type="Gene3D" id="3.20.20.70">
    <property type="entry name" value="Aldolase class I"/>
    <property type="match status" value="1"/>
</dbReference>
<dbReference type="PROSITE" id="PS51349">
    <property type="entry name" value="FMN_HYDROXY_ACID_DH_2"/>
    <property type="match status" value="1"/>
</dbReference>
<feature type="binding site" evidence="7">
    <location>
        <position position="239"/>
    </location>
    <ligand>
        <name>glyoxylate</name>
        <dbReference type="ChEBI" id="CHEBI:36655"/>
    </ligand>
</feature>
<keyword evidence="4" id="KW-0560">Oxidoreductase</keyword>
<feature type="binding site" evidence="7">
    <location>
        <begin position="270"/>
        <end position="274"/>
    </location>
    <ligand>
        <name>FMN</name>
        <dbReference type="ChEBI" id="CHEBI:58210"/>
    </ligand>
</feature>
<evidence type="ECO:0000256" key="4">
    <source>
        <dbReference type="ARBA" id="ARBA00023002"/>
    </source>
</evidence>
<feature type="active site" description="Proton acceptor" evidence="6">
    <location>
        <position position="239"/>
    </location>
</feature>
<dbReference type="Pfam" id="PF01070">
    <property type="entry name" value="FMN_dh"/>
    <property type="match status" value="2"/>
</dbReference>
<evidence type="ECO:0000313" key="9">
    <source>
        <dbReference type="EMBL" id="SKA74528.1"/>
    </source>
</evidence>
<dbReference type="InterPro" id="IPR000262">
    <property type="entry name" value="FMN-dep_DH"/>
</dbReference>
<keyword evidence="10" id="KW-1185">Reference proteome</keyword>
<sequence>MDMKDVRKTAKERMKGYCRMCPICDGRACSGEVPGMGGLGTGVAFRNNVTALKAVQLNMRLLHDATEPDTSTKALGLDLSLPVMAAPIGGVSFNMGGAISEDAYIDAVLGGCKSRGIIGATGDGVPPFIVDAAMGGVKKLDGHGIPFIKPWDGAELKEKFDLAFSTGAKIYGMDVDAAGLITLRKMGRPVSPKPPVELKKIIDMVHEKGAKFILKGVMTVDEAEKAIEIGADAIVVSNHGGRVLDHAPGTATVLPAIADAVKGKICIIVDGGVRDGVDVLKMIALGAELVMIGRPFSQAAVGGEQEGVEAFIDQLTAQLTQAMVLTGCQTIDSVGRHILYGMTK</sequence>
<dbReference type="Proteomes" id="UP000189733">
    <property type="component" value="Unassembled WGS sequence"/>
</dbReference>
<keyword evidence="2 7" id="KW-0285">Flavoprotein</keyword>
<dbReference type="PIRSF" id="PIRSF000138">
    <property type="entry name" value="Al-hdrx_acd_dh"/>
    <property type="match status" value="1"/>
</dbReference>
<dbReference type="InterPro" id="IPR012133">
    <property type="entry name" value="Alpha-hydoxy_acid_DH_FMN"/>
</dbReference>
<evidence type="ECO:0000256" key="2">
    <source>
        <dbReference type="ARBA" id="ARBA00022630"/>
    </source>
</evidence>
<feature type="binding site" evidence="7">
    <location>
        <position position="242"/>
    </location>
    <ligand>
        <name>glyoxylate</name>
        <dbReference type="ChEBI" id="CHEBI:36655"/>
    </ligand>
</feature>
<dbReference type="GO" id="GO:0010181">
    <property type="term" value="F:FMN binding"/>
    <property type="evidence" value="ECO:0007669"/>
    <property type="project" value="InterPro"/>
</dbReference>
<dbReference type="AlphaFoldDB" id="A0A1T4WBV1"/>
<dbReference type="CDD" id="cd02809">
    <property type="entry name" value="alpha_hydroxyacid_oxid_FMN"/>
    <property type="match status" value="1"/>
</dbReference>
<feature type="binding site" evidence="7">
    <location>
        <position position="215"/>
    </location>
    <ligand>
        <name>FMN</name>
        <dbReference type="ChEBI" id="CHEBI:58210"/>
    </ligand>
</feature>
<evidence type="ECO:0000256" key="1">
    <source>
        <dbReference type="ARBA" id="ARBA00001917"/>
    </source>
</evidence>
<dbReference type="EMBL" id="FUYA01000006">
    <property type="protein sequence ID" value="SKA74528.1"/>
    <property type="molecule type" value="Genomic_DNA"/>
</dbReference>
<keyword evidence="3 7" id="KW-0288">FMN</keyword>
<dbReference type="PANTHER" id="PTHR10578:SF107">
    <property type="entry name" value="2-HYDROXYACID OXIDASE 1"/>
    <property type="match status" value="1"/>
</dbReference>
<feature type="binding site" evidence="7">
    <location>
        <position position="237"/>
    </location>
    <ligand>
        <name>FMN</name>
        <dbReference type="ChEBI" id="CHEBI:58210"/>
    </ligand>
</feature>
<dbReference type="GO" id="GO:0016491">
    <property type="term" value="F:oxidoreductase activity"/>
    <property type="evidence" value="ECO:0007669"/>
    <property type="project" value="UniProtKB-KW"/>
</dbReference>